<keyword evidence="1" id="KW-0282">Flagellum</keyword>
<dbReference type="AlphaFoldDB" id="A0A9X2CJ58"/>
<keyword evidence="1" id="KW-0966">Cell projection</keyword>
<organism evidence="1 2">
    <name type="scientific">Shewanella pneumatophori</name>
    <dbReference type="NCBI Taxonomy" id="314092"/>
    <lineage>
        <taxon>Bacteria</taxon>
        <taxon>Pseudomonadati</taxon>
        <taxon>Pseudomonadota</taxon>
        <taxon>Gammaproteobacteria</taxon>
        <taxon>Alteromonadales</taxon>
        <taxon>Shewanellaceae</taxon>
        <taxon>Shewanella</taxon>
    </lineage>
</organism>
<gene>
    <name evidence="1" type="primary">fliB</name>
    <name evidence="1" type="ORF">L2740_18105</name>
</gene>
<accession>A0A9X2CJ58</accession>
<dbReference type="GO" id="GO:0032259">
    <property type="term" value="P:methylation"/>
    <property type="evidence" value="ECO:0007669"/>
    <property type="project" value="UniProtKB-KW"/>
</dbReference>
<name>A0A9X2CJ58_9GAMM</name>
<dbReference type="NCBIfam" id="NF038110">
    <property type="entry name" value="Lys_methyl_FliB"/>
    <property type="match status" value="1"/>
</dbReference>
<keyword evidence="1" id="KW-0969">Cilium</keyword>
<dbReference type="EMBL" id="JAKILB010000015">
    <property type="protein sequence ID" value="MCL1140450.1"/>
    <property type="molecule type" value="Genomic_DNA"/>
</dbReference>
<protein>
    <submittedName>
        <fullName evidence="1">Flagellin lysine-N-methylase</fullName>
        <ecNumber evidence="1">2.1.1.-</ecNumber>
    </submittedName>
</protein>
<evidence type="ECO:0000313" key="2">
    <source>
        <dbReference type="Proteomes" id="UP001139293"/>
    </source>
</evidence>
<dbReference type="Pfam" id="PF03692">
    <property type="entry name" value="CxxCxxCC"/>
    <property type="match status" value="1"/>
</dbReference>
<dbReference type="EC" id="2.1.1.-" evidence="1"/>
<dbReference type="GO" id="GO:0008168">
    <property type="term" value="F:methyltransferase activity"/>
    <property type="evidence" value="ECO:0007669"/>
    <property type="project" value="UniProtKB-KW"/>
</dbReference>
<dbReference type="InterPro" id="IPR005358">
    <property type="entry name" value="Puta_zinc/iron-chelating_dom"/>
</dbReference>
<keyword evidence="1" id="KW-0808">Transferase</keyword>
<reference evidence="1" key="1">
    <citation type="submission" date="2022-01" db="EMBL/GenBank/DDBJ databases">
        <title>Whole genome-based taxonomy of the Shewanellaceae.</title>
        <authorList>
            <person name="Martin-Rodriguez A.J."/>
        </authorList>
    </citation>
    <scope>NUCLEOTIDE SEQUENCE</scope>
    <source>
        <strain evidence="1">KCTC 23973</strain>
    </source>
</reference>
<dbReference type="RefSeq" id="WP_248951467.1">
    <property type="nucleotide sequence ID" value="NZ_JAKILB010000015.1"/>
</dbReference>
<evidence type="ECO:0000313" key="1">
    <source>
        <dbReference type="EMBL" id="MCL1140450.1"/>
    </source>
</evidence>
<dbReference type="Proteomes" id="UP001139293">
    <property type="component" value="Unassembled WGS sequence"/>
</dbReference>
<sequence length="394" mass="44622">MKHLLVRPQFVSHFSCIGGECEDSCCYGWNIHIDKQSYKKTLAHSELKELAKTALKKVKKSDGVWAQAVLGDNGACGFLDANNLCQIHAKAGESLLSDTCKTYPRMAHMRGGDRYESLSLSCPEAARHILFKDDAFRLERLTINHHRSFKATPLWAQKAYDYSIQLLLKPEQPLEHGLTAIGILMKTADKVAAGELDSSALDNMFQQLLTLSDNGQLKQHFDGFNQDTDIHQMHAFTSIQLWLNTNKVRRGRSRFEQINQAICALADDKQNISMASINQAWKESALPALLGHPQLFSRYLCYYLYHMQFPQVDALSPSEAFRVMLLDLFMLRCYLAVIAASKQGLSEHDIIMCFQVYHTNRQHKANYSQYVTEILAQAKFDELAAILTLLSKAN</sequence>
<keyword evidence="1" id="KW-0489">Methyltransferase</keyword>
<proteinExistence type="predicted"/>
<keyword evidence="2" id="KW-1185">Reference proteome</keyword>
<comment type="caution">
    <text evidence="1">The sequence shown here is derived from an EMBL/GenBank/DDBJ whole genome shotgun (WGS) entry which is preliminary data.</text>
</comment>